<dbReference type="SMART" id="SM00388">
    <property type="entry name" value="HisKA"/>
    <property type="match status" value="1"/>
</dbReference>
<keyword evidence="5" id="KW-0808">Transferase</keyword>
<dbReference type="FunFam" id="3.30.565.10:FF:000006">
    <property type="entry name" value="Sensor histidine kinase WalK"/>
    <property type="match status" value="1"/>
</dbReference>
<dbReference type="Gene3D" id="3.30.565.10">
    <property type="entry name" value="Histidine kinase-like ATPase, C-terminal domain"/>
    <property type="match status" value="1"/>
</dbReference>
<protein>
    <recommendedName>
        <fullName evidence="3">histidine kinase</fullName>
        <ecNumber evidence="3">2.7.13.3</ecNumber>
    </recommendedName>
</protein>
<evidence type="ECO:0000259" key="11">
    <source>
        <dbReference type="PROSITE" id="PS50109"/>
    </source>
</evidence>
<evidence type="ECO:0000256" key="3">
    <source>
        <dbReference type="ARBA" id="ARBA00012438"/>
    </source>
</evidence>
<evidence type="ECO:0000313" key="14">
    <source>
        <dbReference type="Proteomes" id="UP000184035"/>
    </source>
</evidence>
<feature type="transmembrane region" description="Helical" evidence="10">
    <location>
        <begin position="182"/>
        <end position="201"/>
    </location>
</feature>
<evidence type="ECO:0000256" key="5">
    <source>
        <dbReference type="ARBA" id="ARBA00022679"/>
    </source>
</evidence>
<evidence type="ECO:0000256" key="1">
    <source>
        <dbReference type="ARBA" id="ARBA00000085"/>
    </source>
</evidence>
<dbReference type="Pfam" id="PF00512">
    <property type="entry name" value="HisKA"/>
    <property type="match status" value="1"/>
</dbReference>
<gene>
    <name evidence="13" type="ORF">SAMN05443638_1319</name>
</gene>
<dbReference type="InterPro" id="IPR005467">
    <property type="entry name" value="His_kinase_dom"/>
</dbReference>
<dbReference type="GO" id="GO:0005886">
    <property type="term" value="C:plasma membrane"/>
    <property type="evidence" value="ECO:0007669"/>
    <property type="project" value="TreeGrafter"/>
</dbReference>
<dbReference type="STRING" id="1533.SAMN05443638_1319"/>
<dbReference type="PROSITE" id="PS50109">
    <property type="entry name" value="HIS_KIN"/>
    <property type="match status" value="1"/>
</dbReference>
<dbReference type="PROSITE" id="PS50885">
    <property type="entry name" value="HAMP"/>
    <property type="match status" value="1"/>
</dbReference>
<dbReference type="SUPFAM" id="SSF47384">
    <property type="entry name" value="Homodimeric domain of signal transducing histidine kinase"/>
    <property type="match status" value="1"/>
</dbReference>
<dbReference type="InterPro" id="IPR003594">
    <property type="entry name" value="HATPase_dom"/>
</dbReference>
<feature type="transmembrane region" description="Helical" evidence="10">
    <location>
        <begin position="12"/>
        <end position="35"/>
    </location>
</feature>
<name>A0A1M4YRI7_9CLOT</name>
<dbReference type="OrthoDB" id="9762826at2"/>
<dbReference type="CDD" id="cd00082">
    <property type="entry name" value="HisKA"/>
    <property type="match status" value="1"/>
</dbReference>
<feature type="domain" description="Histidine kinase" evidence="11">
    <location>
        <begin position="284"/>
        <end position="500"/>
    </location>
</feature>
<dbReference type="GO" id="GO:0016036">
    <property type="term" value="P:cellular response to phosphate starvation"/>
    <property type="evidence" value="ECO:0007669"/>
    <property type="project" value="TreeGrafter"/>
</dbReference>
<evidence type="ECO:0000256" key="10">
    <source>
        <dbReference type="SAM" id="Phobius"/>
    </source>
</evidence>
<dbReference type="PRINTS" id="PR00344">
    <property type="entry name" value="BCTRLSENSOR"/>
</dbReference>
<keyword evidence="9" id="KW-0175">Coiled coil</keyword>
<keyword evidence="7" id="KW-0902">Two-component regulatory system</keyword>
<evidence type="ECO:0000313" key="13">
    <source>
        <dbReference type="EMBL" id="SHF08404.1"/>
    </source>
</evidence>
<dbReference type="SMART" id="SM00304">
    <property type="entry name" value="HAMP"/>
    <property type="match status" value="1"/>
</dbReference>
<proteinExistence type="predicted"/>
<evidence type="ECO:0000256" key="4">
    <source>
        <dbReference type="ARBA" id="ARBA00022553"/>
    </source>
</evidence>
<sequence>MKKKNNSISKKIFTITFSLIILLLGASFLLQYFFFDNFYASKKTKNLILSVNKFKLLYSKMSSDNDTLYKAMNSFEMINNAKIAIYSTNGEIRYITNNDNENSETSKLLNDIFQTLYNNKYYAELLAKSNETYTTTFEDPKTNMKHIVCFSSMSLNYKNDSIIIAITSYQQIKEASSAILELYSYVGMAFAILGLVLSLIYSNMISKPLISINNVAKKMSSMNFEEKCPVESDDEIGNLAKTLNFLSNNLSRALEDLKLKNKKLKADIEKERQLEKLRKDFIAGASHELKTPIGIIEGYAEGLKDNIVEGEARDFYLDIIIDESQKMNKLVMDMLELSKLESANNSFNFEKFNFKELLLDTLNKYKSTLKEKNINTNVKIICSNFIVLGDEFRIEQVITNFITNAIKYTPSGENVNIILEERENTIMFSIENTGIHIPDESIDKIWHQFYRLDKSRSRAMGSSGLGLSIVKNILTQHESNFGVLNSPKGVLFYFDLKKVK</sequence>
<organism evidence="13 14">
    <name type="scientific">Clostridium fallax</name>
    <dbReference type="NCBI Taxonomy" id="1533"/>
    <lineage>
        <taxon>Bacteria</taxon>
        <taxon>Bacillati</taxon>
        <taxon>Bacillota</taxon>
        <taxon>Clostridia</taxon>
        <taxon>Eubacteriales</taxon>
        <taxon>Clostridiaceae</taxon>
        <taxon>Clostridium</taxon>
    </lineage>
</organism>
<dbReference type="InterPro" id="IPR036890">
    <property type="entry name" value="HATPase_C_sf"/>
</dbReference>
<feature type="domain" description="HAMP" evidence="12">
    <location>
        <begin position="203"/>
        <end position="255"/>
    </location>
</feature>
<dbReference type="EC" id="2.7.13.3" evidence="3"/>
<keyword evidence="8 10" id="KW-0472">Membrane</keyword>
<dbReference type="InterPro" id="IPR004358">
    <property type="entry name" value="Sig_transdc_His_kin-like_C"/>
</dbReference>
<keyword evidence="14" id="KW-1185">Reference proteome</keyword>
<evidence type="ECO:0000256" key="7">
    <source>
        <dbReference type="ARBA" id="ARBA00023012"/>
    </source>
</evidence>
<dbReference type="EMBL" id="FQVM01000031">
    <property type="protein sequence ID" value="SHF08404.1"/>
    <property type="molecule type" value="Genomic_DNA"/>
</dbReference>
<comment type="catalytic activity">
    <reaction evidence="1">
        <text>ATP + protein L-histidine = ADP + protein N-phospho-L-histidine.</text>
        <dbReference type="EC" id="2.7.13.3"/>
    </reaction>
</comment>
<feature type="coiled-coil region" evidence="9">
    <location>
        <begin position="243"/>
        <end position="274"/>
    </location>
</feature>
<dbReference type="FunFam" id="1.10.287.130:FF:000001">
    <property type="entry name" value="Two-component sensor histidine kinase"/>
    <property type="match status" value="1"/>
</dbReference>
<keyword evidence="10" id="KW-0812">Transmembrane</keyword>
<dbReference type="GO" id="GO:0000155">
    <property type="term" value="F:phosphorelay sensor kinase activity"/>
    <property type="evidence" value="ECO:0007669"/>
    <property type="project" value="InterPro"/>
</dbReference>
<evidence type="ECO:0000259" key="12">
    <source>
        <dbReference type="PROSITE" id="PS50885"/>
    </source>
</evidence>
<dbReference type="AlphaFoldDB" id="A0A1M4YRI7"/>
<evidence type="ECO:0000256" key="2">
    <source>
        <dbReference type="ARBA" id="ARBA00004370"/>
    </source>
</evidence>
<dbReference type="SUPFAM" id="SSF158472">
    <property type="entry name" value="HAMP domain-like"/>
    <property type="match status" value="1"/>
</dbReference>
<dbReference type="PANTHER" id="PTHR45453">
    <property type="entry name" value="PHOSPHATE REGULON SENSOR PROTEIN PHOR"/>
    <property type="match status" value="1"/>
</dbReference>
<dbReference type="Pfam" id="PF00672">
    <property type="entry name" value="HAMP"/>
    <property type="match status" value="1"/>
</dbReference>
<keyword evidence="6" id="KW-0418">Kinase</keyword>
<dbReference type="SUPFAM" id="SSF55874">
    <property type="entry name" value="ATPase domain of HSP90 chaperone/DNA topoisomerase II/histidine kinase"/>
    <property type="match status" value="1"/>
</dbReference>
<dbReference type="GO" id="GO:0004721">
    <property type="term" value="F:phosphoprotein phosphatase activity"/>
    <property type="evidence" value="ECO:0007669"/>
    <property type="project" value="TreeGrafter"/>
</dbReference>
<evidence type="ECO:0000256" key="9">
    <source>
        <dbReference type="SAM" id="Coils"/>
    </source>
</evidence>
<dbReference type="InterPro" id="IPR050351">
    <property type="entry name" value="BphY/WalK/GraS-like"/>
</dbReference>
<keyword evidence="4" id="KW-0597">Phosphoprotein</keyword>
<dbReference type="SMART" id="SM00387">
    <property type="entry name" value="HATPase_c"/>
    <property type="match status" value="1"/>
</dbReference>
<reference evidence="13 14" key="1">
    <citation type="submission" date="2016-11" db="EMBL/GenBank/DDBJ databases">
        <authorList>
            <person name="Jaros S."/>
            <person name="Januszkiewicz K."/>
            <person name="Wedrychowicz H."/>
        </authorList>
    </citation>
    <scope>NUCLEOTIDE SEQUENCE [LARGE SCALE GENOMIC DNA]</scope>
    <source>
        <strain evidence="13 14">DSM 2631</strain>
    </source>
</reference>
<evidence type="ECO:0000256" key="8">
    <source>
        <dbReference type="ARBA" id="ARBA00023136"/>
    </source>
</evidence>
<accession>A0A1M4YRI7</accession>
<comment type="subcellular location">
    <subcellularLocation>
        <location evidence="2">Membrane</location>
    </subcellularLocation>
</comment>
<dbReference type="InterPro" id="IPR003660">
    <property type="entry name" value="HAMP_dom"/>
</dbReference>
<dbReference type="Pfam" id="PF02518">
    <property type="entry name" value="HATPase_c"/>
    <property type="match status" value="1"/>
</dbReference>
<dbReference type="Gene3D" id="1.10.287.130">
    <property type="match status" value="1"/>
</dbReference>
<dbReference type="PANTHER" id="PTHR45453:SF3">
    <property type="entry name" value="HISTIDINE KINASE"/>
    <property type="match status" value="1"/>
</dbReference>
<dbReference type="InterPro" id="IPR036097">
    <property type="entry name" value="HisK_dim/P_sf"/>
</dbReference>
<dbReference type="RefSeq" id="WP_072897407.1">
    <property type="nucleotide sequence ID" value="NZ_FQVM01000031.1"/>
</dbReference>
<keyword evidence="10" id="KW-1133">Transmembrane helix</keyword>
<dbReference type="CDD" id="cd06225">
    <property type="entry name" value="HAMP"/>
    <property type="match status" value="1"/>
</dbReference>
<evidence type="ECO:0000256" key="6">
    <source>
        <dbReference type="ARBA" id="ARBA00022777"/>
    </source>
</evidence>
<dbReference type="Proteomes" id="UP000184035">
    <property type="component" value="Unassembled WGS sequence"/>
</dbReference>
<dbReference type="Gene3D" id="6.10.340.10">
    <property type="match status" value="1"/>
</dbReference>
<dbReference type="InterPro" id="IPR003661">
    <property type="entry name" value="HisK_dim/P_dom"/>
</dbReference>